<evidence type="ECO:0000313" key="6">
    <source>
        <dbReference type="WBParaSite" id="ACRNAN_scaffold475.g12318.t1"/>
    </source>
</evidence>
<dbReference type="CDD" id="cd06661">
    <property type="entry name" value="GGCT_like"/>
    <property type="match status" value="1"/>
</dbReference>
<evidence type="ECO:0000256" key="3">
    <source>
        <dbReference type="RuleBase" id="RU367036"/>
    </source>
</evidence>
<dbReference type="InterPro" id="IPR013024">
    <property type="entry name" value="GGCT-like"/>
</dbReference>
<proteinExistence type="inferred from homology"/>
<organism evidence="5 6">
    <name type="scientific">Acrobeloides nanus</name>
    <dbReference type="NCBI Taxonomy" id="290746"/>
    <lineage>
        <taxon>Eukaryota</taxon>
        <taxon>Metazoa</taxon>
        <taxon>Ecdysozoa</taxon>
        <taxon>Nematoda</taxon>
        <taxon>Chromadorea</taxon>
        <taxon>Rhabditida</taxon>
        <taxon>Tylenchina</taxon>
        <taxon>Cephalobomorpha</taxon>
        <taxon>Cephaloboidea</taxon>
        <taxon>Cephalobidae</taxon>
        <taxon>Acrobeloides</taxon>
    </lineage>
</organism>
<dbReference type="WBParaSite" id="ACRNAN_scaffold475.g12318.t1">
    <property type="protein sequence ID" value="ACRNAN_scaffold475.g12318.t1"/>
    <property type="gene ID" value="ACRNAN_scaffold475.g12318"/>
</dbReference>
<evidence type="ECO:0000313" key="5">
    <source>
        <dbReference type="Proteomes" id="UP000887540"/>
    </source>
</evidence>
<comment type="similarity">
    <text evidence="1 3">Belongs to the gamma-glutamylcyclotransferase family.</text>
</comment>
<dbReference type="InterPro" id="IPR009288">
    <property type="entry name" value="AIG2-like_dom"/>
</dbReference>
<dbReference type="Gene3D" id="3.10.490.10">
    <property type="entry name" value="Gamma-glutamyl cyclotransferase-like"/>
    <property type="match status" value="1"/>
</dbReference>
<dbReference type="InterPro" id="IPR036568">
    <property type="entry name" value="GGCT-like_sf"/>
</dbReference>
<dbReference type="GO" id="GO:0005829">
    <property type="term" value="C:cytosol"/>
    <property type="evidence" value="ECO:0007669"/>
    <property type="project" value="TreeGrafter"/>
</dbReference>
<evidence type="ECO:0000256" key="1">
    <source>
        <dbReference type="ARBA" id="ARBA00008861"/>
    </source>
</evidence>
<dbReference type="GO" id="GO:0061929">
    <property type="term" value="F:gamma-glutamylaminecyclotransferase activity"/>
    <property type="evidence" value="ECO:0007669"/>
    <property type="project" value="InterPro"/>
</dbReference>
<sequence length="158" mass="18027">MTVTRHLVFTYGTLKSGEPNHNIMIDPNTGSYELIGTGQTKEKFPLIIASEFNLPFLLNDAGKGHRIFGEIYSVDEQKLVALDELEVHPTFYRREGHPVEMTNGEILKVWIYLLPTWKEELVLTASEPMPNYSSLGSHGRVYVSRYNEEIISRKLGSR</sequence>
<evidence type="ECO:0000259" key="4">
    <source>
        <dbReference type="Pfam" id="PF06094"/>
    </source>
</evidence>
<evidence type="ECO:0000256" key="2">
    <source>
        <dbReference type="PIRSR" id="PIRSR639126-1"/>
    </source>
</evidence>
<dbReference type="PANTHER" id="PTHR12510">
    <property type="entry name" value="TROPONIN C-AKIN-1 PROTEIN"/>
    <property type="match status" value="1"/>
</dbReference>
<feature type="domain" description="Gamma-glutamylcyclotransferase AIG2-like" evidence="4">
    <location>
        <begin position="8"/>
        <end position="116"/>
    </location>
</feature>
<dbReference type="Pfam" id="PF06094">
    <property type="entry name" value="GGACT"/>
    <property type="match status" value="1"/>
</dbReference>
<dbReference type="InterPro" id="IPR039126">
    <property type="entry name" value="GGACT"/>
</dbReference>
<dbReference type="PANTHER" id="PTHR12510:SF4">
    <property type="entry name" value="GAMMA-GLUTAMYLAMINECYCLOTRANSFERASE"/>
    <property type="match status" value="1"/>
</dbReference>
<dbReference type="SUPFAM" id="SSF110857">
    <property type="entry name" value="Gamma-glutamyl cyclotransferase-like"/>
    <property type="match status" value="1"/>
</dbReference>
<name>A0A914DZ92_9BILA</name>
<accession>A0A914DZ92</accession>
<reference evidence="6" key="1">
    <citation type="submission" date="2022-11" db="UniProtKB">
        <authorList>
            <consortium name="WormBaseParasite"/>
        </authorList>
    </citation>
    <scope>IDENTIFICATION</scope>
</reference>
<protein>
    <recommendedName>
        <fullName evidence="3">Gamma-glutamylcyclotransferase family protein</fullName>
    </recommendedName>
</protein>
<feature type="active site" description="Proton acceptor" evidence="2">
    <location>
        <position position="86"/>
    </location>
</feature>
<dbReference type="AlphaFoldDB" id="A0A914DZ92"/>
<dbReference type="Proteomes" id="UP000887540">
    <property type="component" value="Unplaced"/>
</dbReference>
<keyword evidence="5" id="KW-1185">Reference proteome</keyword>